<dbReference type="InterPro" id="IPR000571">
    <property type="entry name" value="Znf_CCCH"/>
</dbReference>
<dbReference type="GO" id="GO:0006397">
    <property type="term" value="P:mRNA processing"/>
    <property type="evidence" value="ECO:0007669"/>
    <property type="project" value="UniProtKB-KW"/>
</dbReference>
<evidence type="ECO:0000256" key="17">
    <source>
        <dbReference type="RuleBase" id="RU291113"/>
    </source>
</evidence>
<accession>A0A316YN20</accession>
<feature type="domain" description="C3H1-type" evidence="19">
    <location>
        <begin position="87"/>
        <end position="118"/>
    </location>
</feature>
<evidence type="ECO:0000256" key="6">
    <source>
        <dbReference type="ARBA" id="ARBA00022664"/>
    </source>
</evidence>
<dbReference type="GO" id="GO:0102265">
    <property type="term" value="F:tRNA-dihydrouridine47 synthase activity"/>
    <property type="evidence" value="ECO:0007669"/>
    <property type="project" value="UniProtKB-EC"/>
</dbReference>
<dbReference type="InterPro" id="IPR018517">
    <property type="entry name" value="tRNA_hU_synthase_CS"/>
</dbReference>
<keyword evidence="7 17" id="KW-0819">tRNA processing</keyword>
<feature type="compositionally biased region" description="Basic and acidic residues" evidence="18">
    <location>
        <begin position="42"/>
        <end position="77"/>
    </location>
</feature>
<feature type="region of interest" description="Disordered" evidence="18">
    <location>
        <begin position="211"/>
        <end position="237"/>
    </location>
</feature>
<evidence type="ECO:0000256" key="1">
    <source>
        <dbReference type="ARBA" id="ARBA00001917"/>
    </source>
</evidence>
<evidence type="ECO:0000256" key="18">
    <source>
        <dbReference type="SAM" id="MobiDB-lite"/>
    </source>
</evidence>
<evidence type="ECO:0000256" key="9">
    <source>
        <dbReference type="ARBA" id="ARBA00022857"/>
    </source>
</evidence>
<keyword evidence="4 17" id="KW-0285">Flavoprotein</keyword>
<dbReference type="Pfam" id="PF01207">
    <property type="entry name" value="Dus"/>
    <property type="match status" value="1"/>
</dbReference>
<evidence type="ECO:0000259" key="19">
    <source>
        <dbReference type="PROSITE" id="PS50103"/>
    </source>
</evidence>
<evidence type="ECO:0000256" key="4">
    <source>
        <dbReference type="ARBA" id="ARBA00022630"/>
    </source>
</evidence>
<organism evidence="20 21">
    <name type="scientific">Acaromyces ingoldii</name>
    <dbReference type="NCBI Taxonomy" id="215250"/>
    <lineage>
        <taxon>Eukaryota</taxon>
        <taxon>Fungi</taxon>
        <taxon>Dikarya</taxon>
        <taxon>Basidiomycota</taxon>
        <taxon>Ustilaginomycotina</taxon>
        <taxon>Exobasidiomycetes</taxon>
        <taxon>Exobasidiales</taxon>
        <taxon>Cryptobasidiaceae</taxon>
        <taxon>Acaromyces</taxon>
    </lineage>
</organism>
<dbReference type="EC" id="1.3.1.89" evidence="2 17"/>
<evidence type="ECO:0000256" key="16">
    <source>
        <dbReference type="PROSITE-ProRule" id="PRU00723"/>
    </source>
</evidence>
<evidence type="ECO:0000313" key="21">
    <source>
        <dbReference type="Proteomes" id="UP000245768"/>
    </source>
</evidence>
<dbReference type="CDD" id="cd02801">
    <property type="entry name" value="DUS_like_FMN"/>
    <property type="match status" value="1"/>
</dbReference>
<sequence length="688" mass="76717">MVERVKGVAPIRPEFVLAKEKVEPAADDDAAESKSNPAAWGVKRENEAREGGDAKKLKGDNNARRGGKRDDRKERGQNKGRKFGRIQDSINLCKAVARGGEGKCDRPAGTCTFSHSLQAYLDEKPEDLYFAPPPSDGPHGSLREVAEDPKREAYLEENYSTAEPFVKWPRGETICPVHLSAKQASSSSSGSCPRGWTCRYVAAHSKRSEDGRLELIEGSSSSGQDQDERNAPGEVNWPASGLAKALRTKTYQLPRTKAVLSLLQRHKENLADGPIELENQGSRARIEDAAYTWSKDDGARIRPSEKRKLDWFHDELYLAPLTTTGNLPFRRLCASLGSDIHCGEMGLAESYLQANKNEWSLVRRWEGERCFGTQLCGNKPDILVPVAEVLAREFGSTLDFIDVNCGCPIDLVYNRGGGSALLDHAGKLGKILRGMAAVTGEVPITAKLRTGTASNNPTTHKLYPRLQVEWGVGAATLHGRSRQQRYKNEADWSYIKRCADSLRESVVRNNEEGEGEYMHPVPIYGNGDVYSWQDYVANKELAGVDGQMIARGALIKPWVFTEIKEHRDWDISSRERLDLIRQFAHYGLTHWGSDSQGVNQTRRFLCEYLSFTHRYVPTGLLEHLPSRLNDRPPPYKGRDDLETLLASGKSSDWISISEMFLGKAPDQWSFLPKHKSSSYADGDQEQQG</sequence>
<keyword evidence="16 17" id="KW-0862">Zinc</keyword>
<evidence type="ECO:0000313" key="20">
    <source>
        <dbReference type="EMBL" id="PWN89463.1"/>
    </source>
</evidence>
<evidence type="ECO:0000256" key="11">
    <source>
        <dbReference type="ARBA" id="ARBA00023027"/>
    </source>
</evidence>
<dbReference type="Proteomes" id="UP000245768">
    <property type="component" value="Unassembled WGS sequence"/>
</dbReference>
<reference evidence="20" key="1">
    <citation type="journal article" date="2018" name="Mol. Biol. Evol.">
        <title>Broad Genomic Sampling Reveals a Smut Pathogenic Ancestry of the Fungal Clade Ustilaginomycotina.</title>
        <authorList>
            <person name="Kijpornyongpan T."/>
            <person name="Mondo S.J."/>
            <person name="Barry K."/>
            <person name="Sandor L."/>
            <person name="Lee J."/>
            <person name="Lipzen A."/>
            <person name="Pangilinan J."/>
            <person name="LaButti K."/>
            <person name="Hainaut M."/>
            <person name="Henrissat B."/>
            <person name="Grigoriev I.V."/>
            <person name="Spatafora J.W."/>
            <person name="Aime M.C."/>
        </authorList>
    </citation>
    <scope>NUCLEOTIDE SEQUENCE [LARGE SCALE GENOMIC DNA]</scope>
    <source>
        <strain evidence="20">MCA 4198</strain>
    </source>
</reference>
<dbReference type="InParanoid" id="A0A316YN20"/>
<dbReference type="GeneID" id="37045193"/>
<feature type="region of interest" description="Disordered" evidence="18">
    <location>
        <begin position="1"/>
        <end position="83"/>
    </location>
</feature>
<evidence type="ECO:0000256" key="8">
    <source>
        <dbReference type="ARBA" id="ARBA00022771"/>
    </source>
</evidence>
<comment type="function">
    <text evidence="17">Catalyzes the synthesis of dihydrouridine, a modified base found in the D-loop of most tRNAs. Specifically modifies U47 in cytoplasmic tRNAs.</text>
</comment>
<comment type="catalytic activity">
    <reaction evidence="12">
        <text>5,6-dihydrouridine(47) in tRNA + NAD(+) = uridine(47) in tRNA + NADH + H(+)</text>
        <dbReference type="Rhea" id="RHEA:53364"/>
        <dbReference type="Rhea" id="RHEA-COMP:13539"/>
        <dbReference type="Rhea" id="RHEA-COMP:13540"/>
        <dbReference type="ChEBI" id="CHEBI:15378"/>
        <dbReference type="ChEBI" id="CHEBI:57540"/>
        <dbReference type="ChEBI" id="CHEBI:57945"/>
        <dbReference type="ChEBI" id="CHEBI:65315"/>
        <dbReference type="ChEBI" id="CHEBI:74443"/>
        <dbReference type="EC" id="1.3.1.89"/>
    </reaction>
    <physiologicalReaction direction="right-to-left" evidence="12">
        <dbReference type="Rhea" id="RHEA:53366"/>
    </physiologicalReaction>
</comment>
<dbReference type="PROSITE" id="PS50103">
    <property type="entry name" value="ZF_C3H1"/>
    <property type="match status" value="1"/>
</dbReference>
<dbReference type="GO" id="GO:0003723">
    <property type="term" value="F:RNA binding"/>
    <property type="evidence" value="ECO:0007669"/>
    <property type="project" value="TreeGrafter"/>
</dbReference>
<dbReference type="GO" id="GO:0008270">
    <property type="term" value="F:zinc ion binding"/>
    <property type="evidence" value="ECO:0007669"/>
    <property type="project" value="UniProtKB-KW"/>
</dbReference>
<dbReference type="PANTHER" id="PTHR45846:SF1">
    <property type="entry name" value="TRNA-DIHYDROURIDINE(47) SYNTHASE [NAD(P)(+)]-LIKE"/>
    <property type="match status" value="1"/>
</dbReference>
<evidence type="ECO:0000256" key="7">
    <source>
        <dbReference type="ARBA" id="ARBA00022694"/>
    </source>
</evidence>
<protein>
    <recommendedName>
        <fullName evidence="3 17">tRNA-dihydrouridine(47) synthase [NAD(P)(+)]</fullName>
        <ecNumber evidence="2 17">1.3.1.89</ecNumber>
    </recommendedName>
    <alternativeName>
        <fullName evidence="17">tRNA-dihydrouridine synthase 3</fullName>
    </alternativeName>
</protein>
<dbReference type="InterPro" id="IPR013785">
    <property type="entry name" value="Aldolase_TIM"/>
</dbReference>
<dbReference type="RefSeq" id="XP_025376661.1">
    <property type="nucleotide sequence ID" value="XM_025523277.1"/>
</dbReference>
<dbReference type="AlphaFoldDB" id="A0A316YN20"/>
<dbReference type="Gene3D" id="3.20.20.70">
    <property type="entry name" value="Aldolase class I"/>
    <property type="match status" value="1"/>
</dbReference>
<dbReference type="GO" id="GO:0050660">
    <property type="term" value="F:flavin adenine dinucleotide binding"/>
    <property type="evidence" value="ECO:0007669"/>
    <property type="project" value="UniProtKB-UniRule"/>
</dbReference>
<keyword evidence="8 16" id="KW-0863">Zinc-finger</keyword>
<comment type="cofactor">
    <cofactor evidence="1 17">
        <name>FMN</name>
        <dbReference type="ChEBI" id="CHEBI:58210"/>
    </cofactor>
</comment>
<evidence type="ECO:0000256" key="2">
    <source>
        <dbReference type="ARBA" id="ARBA00012376"/>
    </source>
</evidence>
<comment type="similarity">
    <text evidence="17">Belongs to the dus family. Dus3 subfamily.</text>
</comment>
<dbReference type="EMBL" id="KZ819637">
    <property type="protein sequence ID" value="PWN89463.1"/>
    <property type="molecule type" value="Genomic_DNA"/>
</dbReference>
<dbReference type="PANTHER" id="PTHR45846">
    <property type="entry name" value="TRNA-DIHYDROURIDINE(47) SYNTHASE [NAD(P)(+)]-LIKE"/>
    <property type="match status" value="1"/>
</dbReference>
<evidence type="ECO:0000256" key="14">
    <source>
        <dbReference type="ARBA" id="ARBA00049447"/>
    </source>
</evidence>
<evidence type="ECO:0000256" key="13">
    <source>
        <dbReference type="ARBA" id="ARBA00048342"/>
    </source>
</evidence>
<proteinExistence type="inferred from homology"/>
<evidence type="ECO:0000256" key="15">
    <source>
        <dbReference type="ARBA" id="ARBA00049513"/>
    </source>
</evidence>
<comment type="catalytic activity">
    <reaction evidence="15">
        <text>5,6-dihydrouridine(47) in tRNA + NADP(+) = uridine(47) in tRNA + NADPH + H(+)</text>
        <dbReference type="Rhea" id="RHEA:53360"/>
        <dbReference type="Rhea" id="RHEA-COMP:13539"/>
        <dbReference type="Rhea" id="RHEA-COMP:13540"/>
        <dbReference type="ChEBI" id="CHEBI:15378"/>
        <dbReference type="ChEBI" id="CHEBI:57783"/>
        <dbReference type="ChEBI" id="CHEBI:58349"/>
        <dbReference type="ChEBI" id="CHEBI:65315"/>
        <dbReference type="ChEBI" id="CHEBI:74443"/>
        <dbReference type="EC" id="1.3.1.89"/>
    </reaction>
    <physiologicalReaction direction="right-to-left" evidence="15">
        <dbReference type="Rhea" id="RHEA:53362"/>
    </physiologicalReaction>
</comment>
<evidence type="ECO:0000256" key="12">
    <source>
        <dbReference type="ARBA" id="ARBA00048266"/>
    </source>
</evidence>
<dbReference type="SUPFAM" id="SSF51395">
    <property type="entry name" value="FMN-linked oxidoreductases"/>
    <property type="match status" value="1"/>
</dbReference>
<dbReference type="PROSITE" id="PS01136">
    <property type="entry name" value="UPF0034"/>
    <property type="match status" value="1"/>
</dbReference>
<keyword evidence="10 17" id="KW-0560">Oxidoreductase</keyword>
<gene>
    <name evidence="20" type="ORF">FA10DRAFT_275702</name>
</gene>
<dbReference type="GO" id="GO:0106414">
    <property type="term" value="F:mRNA dihydrouridine synthase activity"/>
    <property type="evidence" value="ECO:0007669"/>
    <property type="project" value="RHEA"/>
</dbReference>
<keyword evidence="9 17" id="KW-0521">NADP</keyword>
<keyword evidence="21" id="KW-1185">Reference proteome</keyword>
<dbReference type="STRING" id="215250.A0A316YN20"/>
<keyword evidence="5 17" id="KW-0288">FMN</keyword>
<evidence type="ECO:0000256" key="3">
    <source>
        <dbReference type="ARBA" id="ARBA00022143"/>
    </source>
</evidence>
<name>A0A316YN20_9BASI</name>
<dbReference type="InterPro" id="IPR035587">
    <property type="entry name" value="DUS-like_FMN-bd"/>
</dbReference>
<feature type="zinc finger region" description="C3H1-type" evidence="16">
    <location>
        <begin position="87"/>
        <end position="118"/>
    </location>
</feature>
<dbReference type="OrthoDB" id="259935at2759"/>
<evidence type="ECO:0000256" key="5">
    <source>
        <dbReference type="ARBA" id="ARBA00022643"/>
    </source>
</evidence>
<evidence type="ECO:0000256" key="10">
    <source>
        <dbReference type="ARBA" id="ARBA00023002"/>
    </source>
</evidence>
<dbReference type="FunCoup" id="A0A316YN20">
    <property type="interactions" value="431"/>
</dbReference>
<keyword evidence="11 17" id="KW-0520">NAD</keyword>
<comment type="catalytic activity">
    <reaction evidence="14">
        <text>a 5,6-dihydrouridine in mRNA + NADP(+) = a uridine in mRNA + NADPH + H(+)</text>
        <dbReference type="Rhea" id="RHEA:69855"/>
        <dbReference type="Rhea" id="RHEA-COMP:14658"/>
        <dbReference type="Rhea" id="RHEA-COMP:17789"/>
        <dbReference type="ChEBI" id="CHEBI:15378"/>
        <dbReference type="ChEBI" id="CHEBI:57783"/>
        <dbReference type="ChEBI" id="CHEBI:58349"/>
        <dbReference type="ChEBI" id="CHEBI:65315"/>
        <dbReference type="ChEBI" id="CHEBI:74443"/>
    </reaction>
    <physiologicalReaction direction="right-to-left" evidence="14">
        <dbReference type="Rhea" id="RHEA:69857"/>
    </physiologicalReaction>
</comment>
<comment type="catalytic activity">
    <reaction evidence="13">
        <text>a 5,6-dihydrouridine in mRNA + NAD(+) = a uridine in mRNA + NADH + H(+)</text>
        <dbReference type="Rhea" id="RHEA:69851"/>
        <dbReference type="Rhea" id="RHEA-COMP:14658"/>
        <dbReference type="Rhea" id="RHEA-COMP:17789"/>
        <dbReference type="ChEBI" id="CHEBI:15378"/>
        <dbReference type="ChEBI" id="CHEBI:57540"/>
        <dbReference type="ChEBI" id="CHEBI:57945"/>
        <dbReference type="ChEBI" id="CHEBI:65315"/>
        <dbReference type="ChEBI" id="CHEBI:74443"/>
    </reaction>
    <physiologicalReaction direction="right-to-left" evidence="13">
        <dbReference type="Rhea" id="RHEA:69853"/>
    </physiologicalReaction>
</comment>
<keyword evidence="6" id="KW-0507">mRNA processing</keyword>
<keyword evidence="16 17" id="KW-0479">Metal-binding</keyword>